<keyword evidence="1" id="KW-0812">Transmembrane</keyword>
<dbReference type="OrthoDB" id="5332226at2"/>
<accession>B6BK75</accession>
<dbReference type="STRING" id="929558.SMGD1_2647"/>
<keyword evidence="4" id="KW-1185">Reference proteome</keyword>
<keyword evidence="1" id="KW-1133">Transmembrane helix</keyword>
<keyword evidence="1" id="KW-0472">Membrane</keyword>
<dbReference type="HOGENOM" id="CLU_007814_0_0_7"/>
<evidence type="ECO:0000259" key="2">
    <source>
        <dbReference type="Pfam" id="PF13116"/>
    </source>
</evidence>
<reference evidence="3 4" key="1">
    <citation type="journal article" date="2012" name="Proc. Natl. Acad. Sci. U.S.A.">
        <title>Genome and physiology of a model Epsilonproteobacterium responsible for sulfide detoxification in marine oxygen depletion zones.</title>
        <authorList>
            <person name="Grote J."/>
            <person name="Schott T."/>
            <person name="Bruckner C.G."/>
            <person name="Glockner F.O."/>
            <person name="Jost G."/>
            <person name="Teeling H."/>
            <person name="Labrenz M."/>
            <person name="Jurgens K."/>
        </authorList>
    </citation>
    <scope>NUCLEOTIDE SEQUENCE [LARGE SCALE GENOMIC DNA]</scope>
    <source>
        <strain evidence="3 4">GD1</strain>
    </source>
</reference>
<dbReference type="AlphaFoldDB" id="B6BK75"/>
<protein>
    <recommendedName>
        <fullName evidence="2">YhdP central domain-containing protein</fullName>
    </recommendedName>
</protein>
<evidence type="ECO:0000256" key="1">
    <source>
        <dbReference type="SAM" id="Phobius"/>
    </source>
</evidence>
<organism evidence="3 4">
    <name type="scientific">Sulfurimonas gotlandica (strain DSM 19862 / JCM 16533 / GD1)</name>
    <dbReference type="NCBI Taxonomy" id="929558"/>
    <lineage>
        <taxon>Bacteria</taxon>
        <taxon>Pseudomonadati</taxon>
        <taxon>Campylobacterota</taxon>
        <taxon>Epsilonproteobacteria</taxon>
        <taxon>Campylobacterales</taxon>
        <taxon>Sulfurimonadaceae</taxon>
        <taxon>Sulfurimonas</taxon>
    </lineage>
</organism>
<evidence type="ECO:0000313" key="3">
    <source>
        <dbReference type="EMBL" id="EHP31169.1"/>
    </source>
</evidence>
<dbReference type="PATRIC" id="fig|929558.5.peg.2636"/>
<dbReference type="RefSeq" id="WP_008337394.1">
    <property type="nucleotide sequence ID" value="NZ_AFRZ01000001.1"/>
</dbReference>
<feature type="domain" description="YhdP central" evidence="2">
    <location>
        <begin position="225"/>
        <end position="1017"/>
    </location>
</feature>
<dbReference type="EMBL" id="AFRZ01000001">
    <property type="protein sequence ID" value="EHP31169.1"/>
    <property type="molecule type" value="Genomic_DNA"/>
</dbReference>
<feature type="transmembrane region" description="Helical" evidence="1">
    <location>
        <begin position="12"/>
        <end position="35"/>
    </location>
</feature>
<sequence>MNDKIIINTISKLHFTIVSALSFIFLTLSLLFILLQNGVYIQNISLPNLQIKKLYIKWNEKLNISIQEAKIIKNSKKTNTKIGTEQVNKFFKSLLLFDNWFERIEVNKIIFNNINASFKYIDGQEGFLSASSKDFSFRSSLFFESHYFNAKIEEFHDYKRKIKINGNIIFDSYYNMEILSALNININNDINLTVYALADKEKLSYKIDSKENIKSIKHTIEMLGMPKEVKYWVYDAIKISDIELKSAYGWIEFDNLAKALKNLHVLAIANNLEYRYNPKLEAVITKKTELEFKDGILFIRPKDAYQYGFYLNKSWLKIDFSKKEELLTLFLLFEGKVNKDLLNLLHTYKIDLPFLQNSGNVDTNLKIEVGLRNIDVTAKGDFFTKKANFNYLGLDIDIFNARIFLHNYDVKIDKMHSKYKNIATADVDVRFNAKKNEGTIDFDVQDVNFKEIGLSLKKRKTPLKVAYEISNKQDTIDVENSSWLFKGKDVNVDRATIPFDLKTLVAQIPTTPLSVENIASAYASGTFSLNPIKADLDVDLLKFTLHDVEMDQSSASLKVKYDEKLIVTSNDKIRLNANNLDYALGDTVIEIGQEEFRVINSTVKIKDLADAKFSAKYIFKDEAGTIRLKKLKFKNKDLGEIFSSGDAIELNVMSNIKKTEIEAKNFNAQFTLKDRGWKLKFNSLKNIAVKSKLLQDYNVTNGDFTLYKNSTDKNIQFSANTKYPYKLLTLQNKPIENYIIRGYIDNKTKDIFLNINSSVDVQVSEEIKVTANKIGINLDEILNYVKDRNSSSSQGKNIIFNSKDCYLYISNDRHAISDNMHLQYFKNIVSAQLKHKNGNAGFELKDGKFYLYGDDFNDEFMDKLFALSDFKGGKLSFSMAGSTEDYNGLMHVKNTTIIDYKVLNNVLAFVNTIPSLVTFSIPGYSKNGLEVKSAYINFHSKDDVFDISDISLDSKEMDIVGRGTASFVKNNIDIKLNLKTDLGSSISKIPVVGYILLGEDSISTSMRISGKLNNPDVKSLIAKDIVVAPLNIIKRTLLLPFHLFEKEKEEKK</sequence>
<dbReference type="InterPro" id="IPR025263">
    <property type="entry name" value="YhdP_central"/>
</dbReference>
<gene>
    <name evidence="3" type="ORF">SMGD1_2647</name>
</gene>
<dbReference type="Proteomes" id="UP000006431">
    <property type="component" value="Unassembled WGS sequence"/>
</dbReference>
<dbReference type="eggNOG" id="COG3164">
    <property type="taxonomic scope" value="Bacteria"/>
</dbReference>
<accession>H1FSQ1</accession>
<comment type="caution">
    <text evidence="3">The sequence shown here is derived from an EMBL/GenBank/DDBJ whole genome shotgun (WGS) entry which is preliminary data.</text>
</comment>
<name>B6BK75_SULGG</name>
<proteinExistence type="predicted"/>
<evidence type="ECO:0000313" key="4">
    <source>
        <dbReference type="Proteomes" id="UP000006431"/>
    </source>
</evidence>
<dbReference type="Pfam" id="PF13116">
    <property type="entry name" value="YhdP"/>
    <property type="match status" value="1"/>
</dbReference>